<dbReference type="InterPro" id="IPR017970">
    <property type="entry name" value="Homeobox_CS"/>
</dbReference>
<evidence type="ECO:0000256" key="3">
    <source>
        <dbReference type="ARBA" id="ARBA00022473"/>
    </source>
</evidence>
<reference evidence="13 14" key="1">
    <citation type="submission" date="2020-06" db="EMBL/GenBank/DDBJ databases">
        <authorList>
            <consortium name="Wellcome Sanger Institute Data Sharing"/>
        </authorList>
    </citation>
    <scope>NUCLEOTIDE SEQUENCE [LARGE SCALE GENOMIC DNA]</scope>
</reference>
<dbReference type="InterPro" id="IPR009057">
    <property type="entry name" value="Homeodomain-like_sf"/>
</dbReference>
<dbReference type="InterPro" id="IPR000047">
    <property type="entry name" value="HTH_motif"/>
</dbReference>
<proteinExistence type="inferred from homology"/>
<feature type="compositionally biased region" description="Basic and acidic residues" evidence="11">
    <location>
        <begin position="18"/>
        <end position="27"/>
    </location>
</feature>
<gene>
    <name evidence="13" type="primary">VAX1</name>
</gene>
<dbReference type="Proteomes" id="UP000694580">
    <property type="component" value="Chromosome 8"/>
</dbReference>
<dbReference type="PANTHER" id="PTHR24339:SF32">
    <property type="entry name" value="VENTRAL ANTERIOR HOMEOBOX 1"/>
    <property type="match status" value="1"/>
</dbReference>
<dbReference type="GO" id="GO:0030182">
    <property type="term" value="P:neuron differentiation"/>
    <property type="evidence" value="ECO:0007669"/>
    <property type="project" value="TreeGrafter"/>
</dbReference>
<dbReference type="InterPro" id="IPR001356">
    <property type="entry name" value="HD"/>
</dbReference>
<keyword evidence="3" id="KW-0217">Developmental protein</keyword>
<dbReference type="GO" id="GO:0000978">
    <property type="term" value="F:RNA polymerase II cis-regulatory region sequence-specific DNA binding"/>
    <property type="evidence" value="ECO:0007669"/>
    <property type="project" value="TreeGrafter"/>
</dbReference>
<feature type="DNA-binding region" description="Homeobox" evidence="9">
    <location>
        <begin position="88"/>
        <end position="147"/>
    </location>
</feature>
<dbReference type="GO" id="GO:0007420">
    <property type="term" value="P:brain development"/>
    <property type="evidence" value="ECO:0007669"/>
    <property type="project" value="TreeGrafter"/>
</dbReference>
<name>A0AAY4EHS9_9TELE</name>
<organism evidence="13 14">
    <name type="scientific">Denticeps clupeoides</name>
    <name type="common">denticle herring</name>
    <dbReference type="NCBI Taxonomy" id="299321"/>
    <lineage>
        <taxon>Eukaryota</taxon>
        <taxon>Metazoa</taxon>
        <taxon>Chordata</taxon>
        <taxon>Craniata</taxon>
        <taxon>Vertebrata</taxon>
        <taxon>Euteleostomi</taxon>
        <taxon>Actinopterygii</taxon>
        <taxon>Neopterygii</taxon>
        <taxon>Teleostei</taxon>
        <taxon>Clupei</taxon>
        <taxon>Clupeiformes</taxon>
        <taxon>Denticipitoidei</taxon>
        <taxon>Denticipitidae</taxon>
        <taxon>Denticeps</taxon>
    </lineage>
</organism>
<dbReference type="Pfam" id="PF00046">
    <property type="entry name" value="Homeodomain"/>
    <property type="match status" value="1"/>
</dbReference>
<evidence type="ECO:0000256" key="9">
    <source>
        <dbReference type="PROSITE-ProRule" id="PRU00108"/>
    </source>
</evidence>
<feature type="domain" description="Homeobox" evidence="12">
    <location>
        <begin position="86"/>
        <end position="146"/>
    </location>
</feature>
<feature type="compositionally biased region" description="Polar residues" evidence="11">
    <location>
        <begin position="218"/>
        <end position="236"/>
    </location>
</feature>
<evidence type="ECO:0000256" key="10">
    <source>
        <dbReference type="RuleBase" id="RU000682"/>
    </source>
</evidence>
<comment type="similarity">
    <text evidence="2">Belongs to the EMX homeobox family.</text>
</comment>
<dbReference type="PROSITE" id="PS50071">
    <property type="entry name" value="HOMEOBOX_2"/>
    <property type="match status" value="1"/>
</dbReference>
<dbReference type="AlphaFoldDB" id="A0AAY4EHS9"/>
<dbReference type="PROSITE" id="PS00027">
    <property type="entry name" value="HOMEOBOX_1"/>
    <property type="match status" value="1"/>
</dbReference>
<dbReference type="GO" id="GO:0000981">
    <property type="term" value="F:DNA-binding transcription factor activity, RNA polymerase II-specific"/>
    <property type="evidence" value="ECO:0007669"/>
    <property type="project" value="InterPro"/>
</dbReference>
<keyword evidence="7" id="KW-0804">Transcription</keyword>
<dbReference type="SUPFAM" id="SSF46689">
    <property type="entry name" value="Homeodomain-like"/>
    <property type="match status" value="1"/>
</dbReference>
<evidence type="ECO:0000256" key="11">
    <source>
        <dbReference type="SAM" id="MobiDB-lite"/>
    </source>
</evidence>
<dbReference type="Gene3D" id="1.10.10.60">
    <property type="entry name" value="Homeodomain-like"/>
    <property type="match status" value="1"/>
</dbReference>
<evidence type="ECO:0000256" key="4">
    <source>
        <dbReference type="ARBA" id="ARBA00023015"/>
    </source>
</evidence>
<keyword evidence="14" id="KW-1185">Reference proteome</keyword>
<dbReference type="FunFam" id="1.10.10.60:FF:000375">
    <property type="entry name" value="Ventral anterior homeobox 1"/>
    <property type="match status" value="1"/>
</dbReference>
<feature type="compositionally biased region" description="Low complexity" evidence="11">
    <location>
        <begin position="192"/>
        <end position="217"/>
    </location>
</feature>
<keyword evidence="5 9" id="KW-0238">DNA-binding</keyword>
<accession>A0AAY4EHS9</accession>
<keyword evidence="6 9" id="KW-0371">Homeobox</keyword>
<evidence type="ECO:0000256" key="7">
    <source>
        <dbReference type="ARBA" id="ARBA00023163"/>
    </source>
</evidence>
<evidence type="ECO:0000256" key="5">
    <source>
        <dbReference type="ARBA" id="ARBA00023125"/>
    </source>
</evidence>
<sequence>MDVRYNQDTESGMMLKNGLKEGKDGKDSQGNLSKTFLKDQQESGATEGCEKSQGSAGDPDYCRRILVRDAKGSIREIILPKGLDLDRPKRTRTSFTAEQLYRLEMEFQRCQYVVGRERTELARQLNLSETQVKVWFQNRRTKQKKDQGKDSELRSVVSETAATCSVLRLLEQGRLLTPPGLPGLLPHCGSALRGGSSASSSTGSSSSASSTGVAGSSPTQPAVTGSGTSLAGLQGSTAGGSHPHPHHGLFGFPMPALLGSVATRISTSPLAMAGSLAGNLQELSARYLSSSAFEPYSRTNGKEAMDKKTLE</sequence>
<keyword evidence="4" id="KW-0805">Transcription regulation</keyword>
<protein>
    <recommendedName>
        <fullName evidence="12">Homeobox domain-containing protein</fullName>
    </recommendedName>
</protein>
<dbReference type="PANTHER" id="PTHR24339">
    <property type="entry name" value="HOMEOBOX PROTEIN EMX-RELATED"/>
    <property type="match status" value="1"/>
</dbReference>
<keyword evidence="8 9" id="KW-0539">Nucleus</keyword>
<dbReference type="CDD" id="cd00086">
    <property type="entry name" value="homeodomain"/>
    <property type="match status" value="1"/>
</dbReference>
<dbReference type="SMART" id="SM00389">
    <property type="entry name" value="HOX"/>
    <property type="match status" value="1"/>
</dbReference>
<comment type="subcellular location">
    <subcellularLocation>
        <location evidence="1 9 10">Nucleus</location>
    </subcellularLocation>
</comment>
<evidence type="ECO:0000256" key="1">
    <source>
        <dbReference type="ARBA" id="ARBA00004123"/>
    </source>
</evidence>
<dbReference type="InterPro" id="IPR050877">
    <property type="entry name" value="EMX-VAX-Noto_Homeobox_TFs"/>
</dbReference>
<evidence type="ECO:0000313" key="13">
    <source>
        <dbReference type="Ensembl" id="ENSDCDP00010056993.1"/>
    </source>
</evidence>
<evidence type="ECO:0000256" key="2">
    <source>
        <dbReference type="ARBA" id="ARBA00007397"/>
    </source>
</evidence>
<evidence type="ECO:0000256" key="8">
    <source>
        <dbReference type="ARBA" id="ARBA00023242"/>
    </source>
</evidence>
<evidence type="ECO:0000259" key="12">
    <source>
        <dbReference type="PROSITE" id="PS50071"/>
    </source>
</evidence>
<reference evidence="13" key="3">
    <citation type="submission" date="2025-09" db="UniProtKB">
        <authorList>
            <consortium name="Ensembl"/>
        </authorList>
    </citation>
    <scope>IDENTIFICATION</scope>
</reference>
<dbReference type="PRINTS" id="PR00031">
    <property type="entry name" value="HTHREPRESSR"/>
</dbReference>
<dbReference type="GO" id="GO:0005634">
    <property type="term" value="C:nucleus"/>
    <property type="evidence" value="ECO:0007669"/>
    <property type="project" value="UniProtKB-SubCell"/>
</dbReference>
<evidence type="ECO:0000313" key="14">
    <source>
        <dbReference type="Proteomes" id="UP000694580"/>
    </source>
</evidence>
<feature type="region of interest" description="Disordered" evidence="11">
    <location>
        <begin position="1"/>
        <end position="57"/>
    </location>
</feature>
<feature type="region of interest" description="Disordered" evidence="11">
    <location>
        <begin position="192"/>
        <end position="247"/>
    </location>
</feature>
<reference evidence="13" key="2">
    <citation type="submission" date="2025-08" db="UniProtKB">
        <authorList>
            <consortium name="Ensembl"/>
        </authorList>
    </citation>
    <scope>IDENTIFICATION</scope>
</reference>
<dbReference type="GeneTree" id="ENSGT00940000161152"/>
<dbReference type="Ensembl" id="ENSDCDT00010067660.1">
    <property type="protein sequence ID" value="ENSDCDP00010056993.1"/>
    <property type="gene ID" value="ENSDCDG00010032379.1"/>
</dbReference>
<evidence type="ECO:0000256" key="6">
    <source>
        <dbReference type="ARBA" id="ARBA00023155"/>
    </source>
</evidence>